<reference evidence="2 3" key="1">
    <citation type="submission" date="2020-04" db="EMBL/GenBank/DDBJ databases">
        <authorList>
            <person name="Yoon J."/>
        </authorList>
    </citation>
    <scope>NUCLEOTIDE SEQUENCE [LARGE SCALE GENOMIC DNA]</scope>
    <source>
        <strain evidence="2 3">DJ-13</strain>
    </source>
</reference>
<comment type="caution">
    <text evidence="2">The sequence shown here is derived from an EMBL/GenBank/DDBJ whole genome shotgun (WGS) entry which is preliminary data.</text>
</comment>
<keyword evidence="1" id="KW-1133">Transmembrane helix</keyword>
<accession>A0ABX1GPJ3</accession>
<proteinExistence type="predicted"/>
<evidence type="ECO:0000256" key="1">
    <source>
        <dbReference type="SAM" id="Phobius"/>
    </source>
</evidence>
<keyword evidence="1" id="KW-0812">Transmembrane</keyword>
<keyword evidence="3" id="KW-1185">Reference proteome</keyword>
<dbReference type="EMBL" id="JAAWWL010000001">
    <property type="protein sequence ID" value="NKI31835.1"/>
    <property type="molecule type" value="Genomic_DNA"/>
</dbReference>
<feature type="transmembrane region" description="Helical" evidence="1">
    <location>
        <begin position="6"/>
        <end position="25"/>
    </location>
</feature>
<evidence type="ECO:0000313" key="3">
    <source>
        <dbReference type="Proteomes" id="UP000718451"/>
    </source>
</evidence>
<gene>
    <name evidence="2" type="ORF">HCU67_07735</name>
</gene>
<keyword evidence="1" id="KW-0472">Membrane</keyword>
<protein>
    <recommendedName>
        <fullName evidence="4">Secreted protein</fullName>
    </recommendedName>
</protein>
<name>A0ABX1GPJ3_9FLAO</name>
<sequence>MKAYKIRSLIFFSCFVIAAIVYYQFEQQENFKEQFNPSEVVDLETEDAESLEEDELLQSNYPD</sequence>
<evidence type="ECO:0000313" key="2">
    <source>
        <dbReference type="EMBL" id="NKI31835.1"/>
    </source>
</evidence>
<organism evidence="2 3">
    <name type="scientific">Croceivirga thetidis</name>
    <dbReference type="NCBI Taxonomy" id="2721623"/>
    <lineage>
        <taxon>Bacteria</taxon>
        <taxon>Pseudomonadati</taxon>
        <taxon>Bacteroidota</taxon>
        <taxon>Flavobacteriia</taxon>
        <taxon>Flavobacteriales</taxon>
        <taxon>Flavobacteriaceae</taxon>
        <taxon>Croceivirga</taxon>
    </lineage>
</organism>
<dbReference type="Proteomes" id="UP000718451">
    <property type="component" value="Unassembled WGS sequence"/>
</dbReference>
<dbReference type="RefSeq" id="WP_168551982.1">
    <property type="nucleotide sequence ID" value="NZ_JAAWWL010000001.1"/>
</dbReference>
<evidence type="ECO:0008006" key="4">
    <source>
        <dbReference type="Google" id="ProtNLM"/>
    </source>
</evidence>